<dbReference type="Pfam" id="PF00061">
    <property type="entry name" value="Lipocalin"/>
    <property type="match status" value="1"/>
</dbReference>
<dbReference type="InterPro" id="IPR022272">
    <property type="entry name" value="Lipocalin_CS"/>
</dbReference>
<feature type="domain" description="Lipocalin/cytosolic fatty-acid binding" evidence="8">
    <location>
        <begin position="34"/>
        <end position="173"/>
    </location>
</feature>
<dbReference type="PRINTS" id="PR01221">
    <property type="entry name" value="MAJORURINARY"/>
</dbReference>
<dbReference type="PANTHER" id="PTHR11430:SF76">
    <property type="entry name" value="MAJOR URINARY PROTEIN 1-RELATED"/>
    <property type="match status" value="1"/>
</dbReference>
<dbReference type="KEGG" id="hai:109379296"/>
<keyword evidence="9" id="KW-1185">Reference proteome</keyword>
<evidence type="ECO:0000259" key="8">
    <source>
        <dbReference type="Pfam" id="PF00061"/>
    </source>
</evidence>
<evidence type="ECO:0000256" key="4">
    <source>
        <dbReference type="ARBA" id="ARBA00022729"/>
    </source>
</evidence>
<dbReference type="GO" id="GO:0005615">
    <property type="term" value="C:extracellular space"/>
    <property type="evidence" value="ECO:0007669"/>
    <property type="project" value="TreeGrafter"/>
</dbReference>
<evidence type="ECO:0000256" key="2">
    <source>
        <dbReference type="ARBA" id="ARBA00006889"/>
    </source>
</evidence>
<evidence type="ECO:0000256" key="3">
    <source>
        <dbReference type="ARBA" id="ARBA00022525"/>
    </source>
</evidence>
<accession>A0A8B7QRC6</accession>
<name>A0A8B7QRC6_HIPAR</name>
<sequence length="183" mass="21245">MKLLLLCLGLTLVWAHEEGNDDVVTSNFDVPKISGKWYTILLGSDVRKRIEENSVMRIFMENIQGWDNSSLTFKFHVRENGQCSEISVIADETSQDDTYSILYDGYNRLRIIEAVYDEYVLFHNVNFNKGKEFQVMFLYGRTPDLSPEIKTWFGEVCQTYGIPNENILDLTKVDRCLQTRGSY</sequence>
<dbReference type="Gene3D" id="2.40.128.20">
    <property type="match status" value="1"/>
</dbReference>
<gene>
    <name evidence="10" type="primary">LOC109379296</name>
</gene>
<keyword evidence="5" id="KW-1015">Disulfide bond</keyword>
<dbReference type="FunFam" id="2.40.128.20:FF:000008">
    <property type="entry name" value="Major urinary protein"/>
    <property type="match status" value="1"/>
</dbReference>
<keyword evidence="4 7" id="KW-0732">Signal</keyword>
<dbReference type="InterPro" id="IPR012674">
    <property type="entry name" value="Calycin"/>
</dbReference>
<organism evidence="9 10">
    <name type="scientific">Hipposideros armiger</name>
    <name type="common">Great Himalayan leaf-nosed bat</name>
    <dbReference type="NCBI Taxonomy" id="186990"/>
    <lineage>
        <taxon>Eukaryota</taxon>
        <taxon>Metazoa</taxon>
        <taxon>Chordata</taxon>
        <taxon>Craniata</taxon>
        <taxon>Vertebrata</taxon>
        <taxon>Euteleostomi</taxon>
        <taxon>Mammalia</taxon>
        <taxon>Eutheria</taxon>
        <taxon>Laurasiatheria</taxon>
        <taxon>Chiroptera</taxon>
        <taxon>Yinpterochiroptera</taxon>
        <taxon>Rhinolophoidea</taxon>
        <taxon>Hipposideridae</taxon>
        <taxon>Hipposideros</taxon>
    </lineage>
</organism>
<dbReference type="InterPro" id="IPR002345">
    <property type="entry name" value="Lipocalin"/>
</dbReference>
<evidence type="ECO:0000256" key="6">
    <source>
        <dbReference type="RuleBase" id="RU003695"/>
    </source>
</evidence>
<dbReference type="OrthoDB" id="9048943at2759"/>
<dbReference type="GO" id="GO:0036094">
    <property type="term" value="F:small molecule binding"/>
    <property type="evidence" value="ECO:0007669"/>
    <property type="project" value="InterPro"/>
</dbReference>
<dbReference type="PANTHER" id="PTHR11430">
    <property type="entry name" value="LIPOCALIN"/>
    <property type="match status" value="1"/>
</dbReference>
<dbReference type="PROSITE" id="PS00213">
    <property type="entry name" value="LIPOCALIN"/>
    <property type="match status" value="1"/>
</dbReference>
<dbReference type="SUPFAM" id="SSF50814">
    <property type="entry name" value="Lipocalins"/>
    <property type="match status" value="1"/>
</dbReference>
<evidence type="ECO:0000313" key="9">
    <source>
        <dbReference type="Proteomes" id="UP000694851"/>
    </source>
</evidence>
<evidence type="ECO:0000256" key="1">
    <source>
        <dbReference type="ARBA" id="ARBA00004613"/>
    </source>
</evidence>
<protein>
    <submittedName>
        <fullName evidence="10">Allergen Fel d 4-like</fullName>
    </submittedName>
</protein>
<proteinExistence type="inferred from homology"/>
<evidence type="ECO:0000313" key="10">
    <source>
        <dbReference type="RefSeq" id="XP_019491344.1"/>
    </source>
</evidence>
<evidence type="ECO:0000256" key="7">
    <source>
        <dbReference type="SAM" id="SignalP"/>
    </source>
</evidence>
<dbReference type="InterPro" id="IPR000566">
    <property type="entry name" value="Lipocln_cytosolic_FA-bd_dom"/>
</dbReference>
<dbReference type="PRINTS" id="PR00179">
    <property type="entry name" value="LIPOCALIN"/>
</dbReference>
<feature type="chain" id="PRO_5034594376" evidence="7">
    <location>
        <begin position="16"/>
        <end position="183"/>
    </location>
</feature>
<comment type="subcellular location">
    <subcellularLocation>
        <location evidence="1">Secreted</location>
    </subcellularLocation>
</comment>
<comment type="similarity">
    <text evidence="2 6">Belongs to the calycin superfamily. Lipocalin family.</text>
</comment>
<dbReference type="Proteomes" id="UP000694851">
    <property type="component" value="Unplaced"/>
</dbReference>
<keyword evidence="3" id="KW-0964">Secreted</keyword>
<dbReference type="GeneID" id="109379296"/>
<dbReference type="InterPro" id="IPR002971">
    <property type="entry name" value="Maj_urinary"/>
</dbReference>
<reference evidence="10" key="1">
    <citation type="submission" date="2025-08" db="UniProtKB">
        <authorList>
            <consortium name="RefSeq"/>
        </authorList>
    </citation>
    <scope>IDENTIFICATION</scope>
    <source>
        <tissue evidence="10">Muscle</tissue>
    </source>
</reference>
<evidence type="ECO:0000256" key="5">
    <source>
        <dbReference type="ARBA" id="ARBA00023157"/>
    </source>
</evidence>
<dbReference type="GO" id="GO:0005549">
    <property type="term" value="F:odorant binding"/>
    <property type="evidence" value="ECO:0007669"/>
    <property type="project" value="TreeGrafter"/>
</dbReference>
<feature type="signal peptide" evidence="7">
    <location>
        <begin position="1"/>
        <end position="15"/>
    </location>
</feature>
<dbReference type="RefSeq" id="XP_019491344.1">
    <property type="nucleotide sequence ID" value="XM_019635799.1"/>
</dbReference>
<dbReference type="AlphaFoldDB" id="A0A8B7QRC6"/>